<dbReference type="EMBL" id="AKFS01000116">
    <property type="protein sequence ID" value="EJF46797.1"/>
    <property type="molecule type" value="Genomic_DNA"/>
</dbReference>
<proteinExistence type="predicted"/>
<comment type="caution">
    <text evidence="1">The sequence shown here is derived from an EMBL/GenBank/DDBJ whole genome shotgun (WGS) entry which is preliminary data.</text>
</comment>
<reference evidence="1 2" key="1">
    <citation type="submission" date="2012-05" db="EMBL/GenBank/DDBJ databases">
        <authorList>
            <person name="Harkins D.M."/>
            <person name="Madupu R."/>
            <person name="Durkin A.S."/>
            <person name="Torralba M."/>
            <person name="Methe B."/>
            <person name="Sutton G.G."/>
            <person name="Nelson K.E."/>
        </authorList>
    </citation>
    <scope>NUCLEOTIDE SEQUENCE [LARGE SCALE GENOMIC DNA]</scope>
    <source>
        <strain evidence="1 2">F0490</strain>
    </source>
</reference>
<dbReference type="Proteomes" id="UP000004578">
    <property type="component" value="Unassembled WGS sequence"/>
</dbReference>
<keyword evidence="2" id="KW-1185">Reference proteome</keyword>
<gene>
    <name evidence="1" type="ORF">HMPREF1317_2311</name>
</gene>
<accession>J0NPS8</accession>
<dbReference type="AlphaFoldDB" id="J0NPS8"/>
<organism evidence="1 2">
    <name type="scientific">Schaalia georgiae F0490</name>
    <dbReference type="NCBI Taxonomy" id="1125717"/>
    <lineage>
        <taxon>Bacteria</taxon>
        <taxon>Bacillati</taxon>
        <taxon>Actinomycetota</taxon>
        <taxon>Actinomycetes</taxon>
        <taxon>Actinomycetales</taxon>
        <taxon>Actinomycetaceae</taxon>
        <taxon>Schaalia</taxon>
    </lineage>
</organism>
<sequence length="48" mass="5135">MQKAHALMQEGRGLMQKVHAPQGRTPPAGLIALPIAPSGPKCVWVSQF</sequence>
<name>J0NPS8_9ACTO</name>
<evidence type="ECO:0000313" key="1">
    <source>
        <dbReference type="EMBL" id="EJF46797.1"/>
    </source>
</evidence>
<evidence type="ECO:0000313" key="2">
    <source>
        <dbReference type="Proteomes" id="UP000004578"/>
    </source>
</evidence>
<protein>
    <submittedName>
        <fullName evidence="1">Uncharacterized protein</fullName>
    </submittedName>
</protein>